<proteinExistence type="predicted"/>
<evidence type="ECO:0000256" key="3">
    <source>
        <dbReference type="SAM" id="MobiDB-lite"/>
    </source>
</evidence>
<keyword evidence="4" id="KW-0472">Membrane</keyword>
<evidence type="ECO:0000256" key="1">
    <source>
        <dbReference type="ARBA" id="ARBA00022443"/>
    </source>
</evidence>
<comment type="caution">
    <text evidence="6">The sequence shown here is derived from an EMBL/GenBank/DDBJ whole genome shotgun (WGS) entry which is preliminary data.</text>
</comment>
<keyword evidence="4" id="KW-0812">Transmembrane</keyword>
<organism evidence="6 7">
    <name type="scientific">Rhodocollybia butyracea</name>
    <dbReference type="NCBI Taxonomy" id="206335"/>
    <lineage>
        <taxon>Eukaryota</taxon>
        <taxon>Fungi</taxon>
        <taxon>Dikarya</taxon>
        <taxon>Basidiomycota</taxon>
        <taxon>Agaricomycotina</taxon>
        <taxon>Agaricomycetes</taxon>
        <taxon>Agaricomycetidae</taxon>
        <taxon>Agaricales</taxon>
        <taxon>Marasmiineae</taxon>
        <taxon>Omphalotaceae</taxon>
        <taxon>Rhodocollybia</taxon>
    </lineage>
</organism>
<dbReference type="AlphaFoldDB" id="A0A9P5PTK7"/>
<evidence type="ECO:0000313" key="7">
    <source>
        <dbReference type="Proteomes" id="UP000772434"/>
    </source>
</evidence>
<feature type="transmembrane region" description="Helical" evidence="4">
    <location>
        <begin position="59"/>
        <end position="78"/>
    </location>
</feature>
<feature type="region of interest" description="Disordered" evidence="3">
    <location>
        <begin position="163"/>
        <end position="271"/>
    </location>
</feature>
<keyword evidence="7" id="KW-1185">Reference proteome</keyword>
<name>A0A9P5PTK7_9AGAR</name>
<sequence length="354" mass="38536">MNHGHLGRRVSVFREMKRQASVTSEVTSAASASLTTPTATSGTNSTAAAIVAGVPKSTVALAVILSLLVVGISALCIWRYRRRKQKKPVDDSDDALYRPTTNTSFDSEKQAGVEKPQKVFIPIPHKGEAAWTPQVKTYLGVPLKNGELPKHVQAAREGYKQTTAWRNEPSPPPSYQEKSQSVVPSVEITAPTNKPLSVLTNQPPSSRFSNPTPLLTTVSEHPEPLQSPARSASFANKQHRHSRSRSVSSKHISGEISTKVTPSQARHSRSASDKIRLMSVINTFHPSLDDELPIKIGDSVLLIEEYHDGWCLVQHVGKIESPRGVVPRFCLVDRATAPAKARKRSLTSSSAAKV</sequence>
<dbReference type="Proteomes" id="UP000772434">
    <property type="component" value="Unassembled WGS sequence"/>
</dbReference>
<feature type="compositionally biased region" description="Polar residues" evidence="3">
    <location>
        <begin position="190"/>
        <end position="219"/>
    </location>
</feature>
<dbReference type="PROSITE" id="PS50002">
    <property type="entry name" value="SH3"/>
    <property type="match status" value="1"/>
</dbReference>
<dbReference type="SUPFAM" id="SSF50044">
    <property type="entry name" value="SH3-domain"/>
    <property type="match status" value="1"/>
</dbReference>
<evidence type="ECO:0000259" key="5">
    <source>
        <dbReference type="PROSITE" id="PS50002"/>
    </source>
</evidence>
<evidence type="ECO:0000313" key="6">
    <source>
        <dbReference type="EMBL" id="KAF9069161.1"/>
    </source>
</evidence>
<dbReference type="Gene3D" id="2.30.30.40">
    <property type="entry name" value="SH3 Domains"/>
    <property type="match status" value="1"/>
</dbReference>
<dbReference type="OrthoDB" id="5340910at2759"/>
<keyword evidence="1 2" id="KW-0728">SH3 domain</keyword>
<reference evidence="6" key="1">
    <citation type="submission" date="2020-11" db="EMBL/GenBank/DDBJ databases">
        <authorList>
            <consortium name="DOE Joint Genome Institute"/>
            <person name="Ahrendt S."/>
            <person name="Riley R."/>
            <person name="Andreopoulos W."/>
            <person name="Labutti K."/>
            <person name="Pangilinan J."/>
            <person name="Ruiz-Duenas F.J."/>
            <person name="Barrasa J.M."/>
            <person name="Sanchez-Garcia M."/>
            <person name="Camarero S."/>
            <person name="Miyauchi S."/>
            <person name="Serrano A."/>
            <person name="Linde D."/>
            <person name="Babiker R."/>
            <person name="Drula E."/>
            <person name="Ayuso-Fernandez I."/>
            <person name="Pacheco R."/>
            <person name="Padilla G."/>
            <person name="Ferreira P."/>
            <person name="Barriuso J."/>
            <person name="Kellner H."/>
            <person name="Castanera R."/>
            <person name="Alfaro M."/>
            <person name="Ramirez L."/>
            <person name="Pisabarro A.G."/>
            <person name="Kuo A."/>
            <person name="Tritt A."/>
            <person name="Lipzen A."/>
            <person name="He G."/>
            <person name="Yan M."/>
            <person name="Ng V."/>
            <person name="Cullen D."/>
            <person name="Martin F."/>
            <person name="Rosso M.-N."/>
            <person name="Henrissat B."/>
            <person name="Hibbett D."/>
            <person name="Martinez A.T."/>
            <person name="Grigoriev I.V."/>
        </authorList>
    </citation>
    <scope>NUCLEOTIDE SEQUENCE</scope>
    <source>
        <strain evidence="6">AH 40177</strain>
    </source>
</reference>
<evidence type="ECO:0000256" key="4">
    <source>
        <dbReference type="SAM" id="Phobius"/>
    </source>
</evidence>
<feature type="domain" description="SH3" evidence="5">
    <location>
        <begin position="273"/>
        <end position="336"/>
    </location>
</feature>
<dbReference type="InterPro" id="IPR001452">
    <property type="entry name" value="SH3_domain"/>
</dbReference>
<dbReference type="EMBL" id="JADNRY010000054">
    <property type="protein sequence ID" value="KAF9069161.1"/>
    <property type="molecule type" value="Genomic_DNA"/>
</dbReference>
<protein>
    <recommendedName>
        <fullName evidence="5">SH3 domain-containing protein</fullName>
    </recommendedName>
</protein>
<accession>A0A9P5PTK7</accession>
<keyword evidence="4" id="KW-1133">Transmembrane helix</keyword>
<feature type="region of interest" description="Disordered" evidence="3">
    <location>
        <begin position="88"/>
        <end position="111"/>
    </location>
</feature>
<feature type="compositionally biased region" description="Polar residues" evidence="3">
    <location>
        <begin position="255"/>
        <end position="265"/>
    </location>
</feature>
<dbReference type="InterPro" id="IPR036028">
    <property type="entry name" value="SH3-like_dom_sf"/>
</dbReference>
<evidence type="ECO:0000256" key="2">
    <source>
        <dbReference type="PROSITE-ProRule" id="PRU00192"/>
    </source>
</evidence>
<dbReference type="Pfam" id="PF14604">
    <property type="entry name" value="SH3_9"/>
    <property type="match status" value="1"/>
</dbReference>
<gene>
    <name evidence="6" type="ORF">BDP27DRAFT_1421348</name>
</gene>